<dbReference type="RefSeq" id="WP_015599941.1">
    <property type="nucleotide sequence ID" value="NC_021172.1"/>
</dbReference>
<proteinExistence type="predicted"/>
<evidence type="ECO:0000313" key="1">
    <source>
        <dbReference type="EMBL" id="AGK59927.1"/>
    </source>
</evidence>
<gene>
    <name evidence="1" type="ORF">HYPDE_41293</name>
</gene>
<dbReference type="EMBL" id="CP005587">
    <property type="protein sequence ID" value="AGK59927.1"/>
    <property type="molecule type" value="Genomic_DNA"/>
</dbReference>
<keyword evidence="2" id="KW-1185">Reference proteome</keyword>
<name>N0BCH2_9HYPH</name>
<organism evidence="1 2">
    <name type="scientific">Hyphomicrobium denitrificans 1NES1</name>
    <dbReference type="NCBI Taxonomy" id="670307"/>
    <lineage>
        <taxon>Bacteria</taxon>
        <taxon>Pseudomonadati</taxon>
        <taxon>Pseudomonadota</taxon>
        <taxon>Alphaproteobacteria</taxon>
        <taxon>Hyphomicrobiales</taxon>
        <taxon>Hyphomicrobiaceae</taxon>
        <taxon>Hyphomicrobium</taxon>
    </lineage>
</organism>
<dbReference type="STRING" id="670307.HYPDE_41293"/>
<protein>
    <submittedName>
        <fullName evidence="1">Uncharacterized protein</fullName>
    </submittedName>
</protein>
<sequence>MTMDRRKFLKSTVLIFSARTIGKAAFVGTPLLTLFPSLAQAWVQVAIAVASMVASMVAANNRSDGGIGEIISANYQLLKVALQKLTEIQTELAAVLTKLDELPDQIDQLLKQQDTRRLQTELLAVIRGYVELLKSHDPSISDEQWRTNPNTQRVFSQLLFRLESARQQVNVLNLTDPVTALVACPLGFVETNLKNLLGYNNFEITSTIREVYLPWLNSVVDPSNPNSAMSYAMSAKNRLTDQMKAASLNPIGASLKMVPSSVLLACTGVNDHDDAEWLNDDIGCYQFNELAPYNLVKPAASFDPIDSRPQSAPLTEPNQVARRMCHGSLKIRNARDGAHDRLALDVTLKEEELKIDGKPTGILNFVLEKASDRRANAGDPAVPSDSLCQIDTASIPDANARLAHMQAMKRRTDMSATFDALSLIIDQINFERSRIALGSNAVVAAEVGIQNLHELLRRYS</sequence>
<reference evidence="1 2" key="1">
    <citation type="journal article" date="2013" name="Genome Announc.">
        <title>Genome sequences for three denitrifying bacterial strains isolated from a uranium- and nitrate-contaminated subsurface environment.</title>
        <authorList>
            <person name="Venkatramanan R."/>
            <person name="Prakash O."/>
            <person name="Woyke T."/>
            <person name="Chain P."/>
            <person name="Goodwin L.A."/>
            <person name="Watson D."/>
            <person name="Brooks S."/>
            <person name="Kostka J.E."/>
            <person name="Green S.J."/>
        </authorList>
    </citation>
    <scope>NUCLEOTIDE SEQUENCE [LARGE SCALE GENOMIC DNA]</scope>
    <source>
        <strain evidence="1 2">1NES1</strain>
    </source>
</reference>
<dbReference type="HOGENOM" id="CLU_594176_0_0_5"/>
<dbReference type="KEGG" id="hdt:HYPDE_41293"/>
<evidence type="ECO:0000313" key="2">
    <source>
        <dbReference type="Proteomes" id="UP000005952"/>
    </source>
</evidence>
<accession>N0BCH2</accession>
<dbReference type="Proteomes" id="UP000005952">
    <property type="component" value="Chromosome"/>
</dbReference>
<dbReference type="AlphaFoldDB" id="N0BCH2"/>